<evidence type="ECO:0000313" key="1">
    <source>
        <dbReference type="EMBL" id="EJT50284.1"/>
    </source>
</evidence>
<comment type="caution">
    <text evidence="1">The sequence shown here is derived from an EMBL/GenBank/DDBJ whole genome shotgun (WGS) entry which is preliminary data.</text>
</comment>
<sequence length="143" mass="15350">MFVKRASRCVKPDPRVFSIRDPAEWSAGRDARDLSITESVSDGSFNSHPCLLASLGSVQACLMLAPVRPWAFALLGEDSDRAERAACAWPPVHRVLGLSPSRGEIVLALILPSLGVCPLDPLVGHSPLLESAPHKSEIESEAD</sequence>
<evidence type="ECO:0000313" key="2">
    <source>
        <dbReference type="Proteomes" id="UP000002748"/>
    </source>
</evidence>
<dbReference type="AlphaFoldDB" id="J6F027"/>
<dbReference type="EMBL" id="ALBS01000115">
    <property type="protein sequence ID" value="EJT50284.1"/>
    <property type="molecule type" value="Genomic_DNA"/>
</dbReference>
<gene>
    <name evidence="1" type="ORF">A1Q1_00442</name>
</gene>
<dbReference type="VEuPathDB" id="FungiDB:A1Q1_00442"/>
<dbReference type="GeneID" id="25983956"/>
<dbReference type="KEGG" id="tasa:A1Q1_00442"/>
<name>J6F027_TRIAS</name>
<reference evidence="1 2" key="1">
    <citation type="journal article" date="2012" name="Eukaryot. Cell">
        <title>Draft genome sequence of CBS 2479, the standard type strain of Trichosporon asahii.</title>
        <authorList>
            <person name="Yang R.Y."/>
            <person name="Li H.T."/>
            <person name="Zhu H."/>
            <person name="Zhou G.P."/>
            <person name="Wang M."/>
            <person name="Wang L."/>
        </authorList>
    </citation>
    <scope>NUCLEOTIDE SEQUENCE [LARGE SCALE GENOMIC DNA]</scope>
    <source>
        <strain evidence="2">ATCC 90039 / CBS 2479 / JCM 2466 / KCTC 7840 / NCYC 2677 / UAMH 7654</strain>
    </source>
</reference>
<organism evidence="1 2">
    <name type="scientific">Trichosporon asahii var. asahii (strain ATCC 90039 / CBS 2479 / JCM 2466 / KCTC 7840 / NBRC 103889/ NCYC 2677 / UAMH 7654)</name>
    <name type="common">Yeast</name>
    <dbReference type="NCBI Taxonomy" id="1186058"/>
    <lineage>
        <taxon>Eukaryota</taxon>
        <taxon>Fungi</taxon>
        <taxon>Dikarya</taxon>
        <taxon>Basidiomycota</taxon>
        <taxon>Agaricomycotina</taxon>
        <taxon>Tremellomycetes</taxon>
        <taxon>Trichosporonales</taxon>
        <taxon>Trichosporonaceae</taxon>
        <taxon>Trichosporon</taxon>
    </lineage>
</organism>
<accession>J6F027</accession>
<dbReference type="Proteomes" id="UP000002748">
    <property type="component" value="Unassembled WGS sequence"/>
</dbReference>
<proteinExistence type="predicted"/>
<dbReference type="RefSeq" id="XP_014181566.1">
    <property type="nucleotide sequence ID" value="XM_014326091.1"/>
</dbReference>
<dbReference type="HOGENOM" id="CLU_1807590_0_0_1"/>
<protein>
    <submittedName>
        <fullName evidence="1">Uncharacterized protein</fullName>
    </submittedName>
</protein>